<dbReference type="PROSITE" id="PS50911">
    <property type="entry name" value="CHAP"/>
    <property type="match status" value="1"/>
</dbReference>
<dbReference type="EMBL" id="CP147248">
    <property type="protein sequence ID" value="WYJ85992.1"/>
    <property type="molecule type" value="Genomic_DNA"/>
</dbReference>
<proteinExistence type="inferred from homology"/>
<keyword evidence="2" id="KW-0378">Hydrolase</keyword>
<dbReference type="SUPFAM" id="SSF54001">
    <property type="entry name" value="Cysteine proteinases"/>
    <property type="match status" value="1"/>
</dbReference>
<dbReference type="Gene3D" id="3.90.1720.10">
    <property type="entry name" value="endopeptidase domain like (from Nostoc punctiforme)"/>
    <property type="match status" value="1"/>
</dbReference>
<dbReference type="InterPro" id="IPR038765">
    <property type="entry name" value="Papain-like_cys_pep_sf"/>
</dbReference>
<feature type="region of interest" description="Disordered" evidence="3">
    <location>
        <begin position="29"/>
        <end position="113"/>
    </location>
</feature>
<reference evidence="7" key="1">
    <citation type="submission" date="2017-05" db="EMBL/GenBank/DDBJ databases">
        <title>The Genome Sequence of EEnterococcus faecalis 9F2_4866.</title>
        <authorList>
            <consortium name="The Broad Institute Genomics Platform"/>
            <consortium name="The Broad Institute Genomic Center for Infectious Diseases"/>
            <person name="Earl A."/>
            <person name="Manson A."/>
            <person name="Schwartman J."/>
            <person name="Gilmore M."/>
            <person name="Abouelleil A."/>
            <person name="Cao P."/>
            <person name="Chapman S."/>
            <person name="Cusick C."/>
            <person name="Shea T."/>
            <person name="Young S."/>
            <person name="Neafsey D."/>
            <person name="Nusbaum C."/>
            <person name="Birren B."/>
        </authorList>
    </citation>
    <scope>NUCLEOTIDE SEQUENCE [LARGE SCALE GENOMIC DNA]</scope>
    <source>
        <strain evidence="7">12C11_DIV0727</strain>
    </source>
</reference>
<evidence type="ECO:0000259" key="5">
    <source>
        <dbReference type="PROSITE" id="PS50911"/>
    </source>
</evidence>
<name>A0ABZ2T890_9ENTE</name>
<evidence type="ECO:0000256" key="4">
    <source>
        <dbReference type="SAM" id="SignalP"/>
    </source>
</evidence>
<feature type="chain" id="PRO_5047039384" description="Peptidase C51 domain-containing protein" evidence="4">
    <location>
        <begin position="27"/>
        <end position="442"/>
    </location>
</feature>
<keyword evidence="7" id="KW-1185">Reference proteome</keyword>
<dbReference type="Pfam" id="PF01832">
    <property type="entry name" value="Glucosaminidase"/>
    <property type="match status" value="1"/>
</dbReference>
<accession>A0ABZ2T890</accession>
<dbReference type="InterPro" id="IPR002901">
    <property type="entry name" value="MGlyc_endo_b_GlcNAc-like_dom"/>
</dbReference>
<dbReference type="PANTHER" id="PTHR33308:SF9">
    <property type="entry name" value="PEPTIDOGLYCAN HYDROLASE FLGJ"/>
    <property type="match status" value="1"/>
</dbReference>
<feature type="signal peptide" evidence="4">
    <location>
        <begin position="1"/>
        <end position="26"/>
    </location>
</feature>
<dbReference type="Gene3D" id="1.10.530.10">
    <property type="match status" value="1"/>
</dbReference>
<keyword evidence="4" id="KW-0732">Signal</keyword>
<dbReference type="InterPro" id="IPR007921">
    <property type="entry name" value="CHAP_dom"/>
</dbReference>
<evidence type="ECO:0000313" key="6">
    <source>
        <dbReference type="EMBL" id="WYJ85992.1"/>
    </source>
</evidence>
<dbReference type="InterPro" id="IPR051056">
    <property type="entry name" value="Glycosyl_Hydrolase_73"/>
</dbReference>
<organism evidence="6 7">
    <name type="scientific">Candidatus Enterococcus lemimoniae</name>
    <dbReference type="NCBI Taxonomy" id="1834167"/>
    <lineage>
        <taxon>Bacteria</taxon>
        <taxon>Bacillati</taxon>
        <taxon>Bacillota</taxon>
        <taxon>Bacilli</taxon>
        <taxon>Lactobacillales</taxon>
        <taxon>Enterococcaceae</taxon>
        <taxon>Enterococcus</taxon>
    </lineage>
</organism>
<reference evidence="6 7" key="2">
    <citation type="submission" date="2024-03" db="EMBL/GenBank/DDBJ databases">
        <title>The Genome Sequence of Enterococcus sp. DIV0727d.</title>
        <authorList>
            <consortium name="The Broad Institute Genomics Platform"/>
            <consortium name="The Broad Institute Microbial Omics Core"/>
            <consortium name="The Broad Institute Genomic Center for Infectious Diseases"/>
            <person name="Earl A."/>
            <person name="Manson A."/>
            <person name="Gilmore M."/>
            <person name="Schwartman J."/>
            <person name="Shea T."/>
            <person name="Abouelleil A."/>
            <person name="Cao P."/>
            <person name="Chapman S."/>
            <person name="Cusick C."/>
            <person name="Young S."/>
            <person name="Neafsey D."/>
            <person name="Nusbaum C."/>
            <person name="Birren B."/>
        </authorList>
    </citation>
    <scope>NUCLEOTIDE SEQUENCE [LARGE SCALE GENOMIC DNA]</scope>
    <source>
        <strain evidence="6 7">12C11_DIV0727</strain>
    </source>
</reference>
<dbReference type="RefSeq" id="WP_086444158.1">
    <property type="nucleotide sequence ID" value="NZ_CP147248.1"/>
</dbReference>
<feature type="compositionally biased region" description="Polar residues" evidence="3">
    <location>
        <begin position="29"/>
        <end position="39"/>
    </location>
</feature>
<dbReference type="SMART" id="SM00047">
    <property type="entry name" value="LYZ2"/>
    <property type="match status" value="1"/>
</dbReference>
<feature type="compositionally biased region" description="Low complexity" evidence="3">
    <location>
        <begin position="40"/>
        <end position="84"/>
    </location>
</feature>
<dbReference type="PANTHER" id="PTHR33308">
    <property type="entry name" value="PEPTIDOGLYCAN HYDROLASE FLGJ"/>
    <property type="match status" value="1"/>
</dbReference>
<dbReference type="Gene3D" id="4.10.80.30">
    <property type="entry name" value="DNA polymerase, domain 6"/>
    <property type="match status" value="1"/>
</dbReference>
<dbReference type="Pfam" id="PF05257">
    <property type="entry name" value="CHAP"/>
    <property type="match status" value="1"/>
</dbReference>
<dbReference type="Proteomes" id="UP000195080">
    <property type="component" value="Chromosome"/>
</dbReference>
<feature type="domain" description="Peptidase C51" evidence="5">
    <location>
        <begin position="311"/>
        <end position="440"/>
    </location>
</feature>
<gene>
    <name evidence="6" type="ORF">A5866_001070</name>
</gene>
<sequence>MKRKLLSLQMICVLLSVNLIPVISHADELTQSESESNVIEESPTETTDTSSTEVTPPTTDSSTSETETGTTETTTDMTTESSETVQPPANSHDEVPVTPQPGVPVETAPAETAPVEVPQPAPVYDAAAQLDQDIKVLKNEPTETFIRRIGEKARAVGQKNDLYASVMIAQAILETGSGNSDLSQQPYHNLFGIKGEYKGEKVVFSTQEDDGSGNWYSIDASFKKYPSYKESFEDYAKLMKEGIDSNKEIYSGTWKANAVSYREATKSLTGVYATDTSYDQKLNAFIEEYDLTEYDKEKPSTSTSGIIVTDSHPDSDFKEYTGETYSGSEAYAAGNCTQYVYNRIIQLDGYVETTMGNGMDWGATGKANGYEVTNKPKAGTAVSFQPTVAGADGTYGHVAFVEHVYEDGSILISEMNVAGLGMVSFRVIDKDTAITLAYVTPK</sequence>
<comment type="similarity">
    <text evidence="1">Belongs to the glycosyl hydrolase 73 family.</text>
</comment>
<evidence type="ECO:0000256" key="2">
    <source>
        <dbReference type="ARBA" id="ARBA00022801"/>
    </source>
</evidence>
<protein>
    <recommendedName>
        <fullName evidence="5">Peptidase C51 domain-containing protein</fullName>
    </recommendedName>
</protein>
<evidence type="ECO:0000256" key="3">
    <source>
        <dbReference type="SAM" id="MobiDB-lite"/>
    </source>
</evidence>
<evidence type="ECO:0000256" key="1">
    <source>
        <dbReference type="ARBA" id="ARBA00010266"/>
    </source>
</evidence>
<evidence type="ECO:0000313" key="7">
    <source>
        <dbReference type="Proteomes" id="UP000195080"/>
    </source>
</evidence>